<dbReference type="Gene3D" id="3.10.130.10">
    <property type="entry name" value="Ribonuclease A-like domain"/>
    <property type="match status" value="1"/>
</dbReference>
<feature type="signal peptide" evidence="1">
    <location>
        <begin position="1"/>
        <end position="21"/>
    </location>
</feature>
<dbReference type="InterPro" id="IPR036816">
    <property type="entry name" value="RNaseA-like_dom_sf"/>
</dbReference>
<dbReference type="EMBL" id="OY660865">
    <property type="protein sequence ID" value="CAJ1051852.1"/>
    <property type="molecule type" value="Genomic_DNA"/>
</dbReference>
<dbReference type="AlphaFoldDB" id="A0AAV1ESN1"/>
<evidence type="ECO:0000256" key="1">
    <source>
        <dbReference type="SAM" id="SignalP"/>
    </source>
</evidence>
<evidence type="ECO:0000313" key="3">
    <source>
        <dbReference type="Proteomes" id="UP001178508"/>
    </source>
</evidence>
<keyword evidence="1" id="KW-0732">Signal</keyword>
<proteinExistence type="predicted"/>
<accession>A0AAV1ESN1</accession>
<gene>
    <name evidence="2" type="ORF">XNOV1_A008653</name>
</gene>
<reference evidence="2" key="1">
    <citation type="submission" date="2023-08" db="EMBL/GenBank/DDBJ databases">
        <authorList>
            <person name="Alioto T."/>
            <person name="Alioto T."/>
            <person name="Gomez Garrido J."/>
        </authorList>
    </citation>
    <scope>NUCLEOTIDE SEQUENCE</scope>
</reference>
<name>A0AAV1ESN1_XYRNO</name>
<keyword evidence="3" id="KW-1185">Reference proteome</keyword>
<dbReference type="Proteomes" id="UP001178508">
    <property type="component" value="Chromosome 2"/>
</dbReference>
<evidence type="ECO:0000313" key="2">
    <source>
        <dbReference type="EMBL" id="CAJ1051852.1"/>
    </source>
</evidence>
<feature type="chain" id="PRO_5043505539" evidence="1">
    <location>
        <begin position="22"/>
        <end position="172"/>
    </location>
</feature>
<organism evidence="2 3">
    <name type="scientific">Xyrichtys novacula</name>
    <name type="common">Pearly razorfish</name>
    <name type="synonym">Hemipteronotus novacula</name>
    <dbReference type="NCBI Taxonomy" id="13765"/>
    <lineage>
        <taxon>Eukaryota</taxon>
        <taxon>Metazoa</taxon>
        <taxon>Chordata</taxon>
        <taxon>Craniata</taxon>
        <taxon>Vertebrata</taxon>
        <taxon>Euteleostomi</taxon>
        <taxon>Actinopterygii</taxon>
        <taxon>Neopterygii</taxon>
        <taxon>Teleostei</taxon>
        <taxon>Neoteleostei</taxon>
        <taxon>Acanthomorphata</taxon>
        <taxon>Eupercaria</taxon>
        <taxon>Labriformes</taxon>
        <taxon>Labridae</taxon>
        <taxon>Xyrichtys</taxon>
    </lineage>
</organism>
<protein>
    <submittedName>
        <fullName evidence="2">Seminal ribonuclease-like</fullName>
    </submittedName>
</protein>
<sequence length="172" mass="19595">MKSILLTVIIISVALVHQGRGAPHAHLQPCQEPATPGAYNTFARRHIITETFDRNSLQEWARYLRNNNLCGRVPTQSFIDAEEADVRRICSYSGRRVNNAPQAQGDFCMSNAIMRLYDVDSDKRCNIWRLAAVNHYVIVRCAQVDGTCLPIHFERFRNQKPSKTPCTPRRIG</sequence>